<proteinExistence type="predicted"/>
<dbReference type="PANTHER" id="PTHR12652">
    <property type="entry name" value="PEROXISOMAL BIOGENESIS FACTOR 11"/>
    <property type="match status" value="1"/>
</dbReference>
<dbReference type="Proteomes" id="UP000075809">
    <property type="component" value="Unassembled WGS sequence"/>
</dbReference>
<keyword evidence="1" id="KW-0962">Peroxisome biogenesis</keyword>
<feature type="transmembrane region" description="Helical" evidence="5">
    <location>
        <begin position="198"/>
        <end position="218"/>
    </location>
</feature>
<evidence type="ECO:0000256" key="3">
    <source>
        <dbReference type="ARBA" id="ARBA00023140"/>
    </source>
</evidence>
<dbReference type="PANTHER" id="PTHR12652:SF50">
    <property type="entry name" value="PEROXIN 11"/>
    <property type="match status" value="1"/>
</dbReference>
<dbReference type="AlphaFoldDB" id="A0A151WPS6"/>
<gene>
    <name evidence="6" type="ORF">ALC60_11122</name>
</gene>
<keyword evidence="5" id="KW-1133">Transmembrane helix</keyword>
<evidence type="ECO:0000256" key="1">
    <source>
        <dbReference type="ARBA" id="ARBA00022593"/>
    </source>
</evidence>
<sequence>MKYYALFSNIIRNNIKNYFACRLLQYGSRTYWYYAQSVHSTRYSAEILRSLEFTFSSFRKLLRFGRCLDSFYLALKMMKYPDPTVRITLTMAKMANALYLLADHFIWVGRVGILRVDLEKWNKVANKYWLLTIVMSLIRDIYEIIKILEHKKNAFKQYHILSCLKNHKEVMMDTVKNGCDLLIPLTALGVTKCTPGTIGLLGIISSLIGLYTIIDPIYKLSP</sequence>
<organism evidence="6 7">
    <name type="scientific">Mycetomoellerius zeteki</name>
    <dbReference type="NCBI Taxonomy" id="64791"/>
    <lineage>
        <taxon>Eukaryota</taxon>
        <taxon>Metazoa</taxon>
        <taxon>Ecdysozoa</taxon>
        <taxon>Arthropoda</taxon>
        <taxon>Hexapoda</taxon>
        <taxon>Insecta</taxon>
        <taxon>Pterygota</taxon>
        <taxon>Neoptera</taxon>
        <taxon>Endopterygota</taxon>
        <taxon>Hymenoptera</taxon>
        <taxon>Apocrita</taxon>
        <taxon>Aculeata</taxon>
        <taxon>Formicoidea</taxon>
        <taxon>Formicidae</taxon>
        <taxon>Myrmicinae</taxon>
        <taxon>Mycetomoellerius</taxon>
    </lineage>
</organism>
<keyword evidence="5" id="KW-0812">Transmembrane</keyword>
<comment type="subcellular location">
    <subcellularLocation>
        <location evidence="4">Peroxisome membrane</location>
    </subcellularLocation>
</comment>
<accession>A0A151WPS6</accession>
<reference evidence="6 7" key="1">
    <citation type="submission" date="2015-09" db="EMBL/GenBank/DDBJ databases">
        <title>Trachymyrmex zeteki WGS genome.</title>
        <authorList>
            <person name="Nygaard S."/>
            <person name="Hu H."/>
            <person name="Boomsma J."/>
            <person name="Zhang G."/>
        </authorList>
    </citation>
    <scope>NUCLEOTIDE SEQUENCE [LARGE SCALE GENOMIC DNA]</scope>
    <source>
        <strain evidence="6">Tzet28-1</strain>
        <tissue evidence="6">Whole body</tissue>
    </source>
</reference>
<evidence type="ECO:0000313" key="7">
    <source>
        <dbReference type="Proteomes" id="UP000075809"/>
    </source>
</evidence>
<name>A0A151WPS6_9HYME</name>
<evidence type="ECO:0000256" key="2">
    <source>
        <dbReference type="ARBA" id="ARBA00023136"/>
    </source>
</evidence>
<dbReference type="Pfam" id="PF05648">
    <property type="entry name" value="PEX11"/>
    <property type="match status" value="1"/>
</dbReference>
<dbReference type="GO" id="GO:0005778">
    <property type="term" value="C:peroxisomal membrane"/>
    <property type="evidence" value="ECO:0007669"/>
    <property type="project" value="UniProtKB-SubCell"/>
</dbReference>
<keyword evidence="7" id="KW-1185">Reference proteome</keyword>
<dbReference type="InterPro" id="IPR008733">
    <property type="entry name" value="PEX11"/>
</dbReference>
<evidence type="ECO:0000313" key="6">
    <source>
        <dbReference type="EMBL" id="KYQ49803.1"/>
    </source>
</evidence>
<dbReference type="GO" id="GO:0016559">
    <property type="term" value="P:peroxisome fission"/>
    <property type="evidence" value="ECO:0007669"/>
    <property type="project" value="InterPro"/>
</dbReference>
<dbReference type="EMBL" id="KQ982859">
    <property type="protein sequence ID" value="KYQ49803.1"/>
    <property type="molecule type" value="Genomic_DNA"/>
</dbReference>
<keyword evidence="3" id="KW-0576">Peroxisome</keyword>
<protein>
    <submittedName>
        <fullName evidence="6">Peroxisomal membrane protein 11B</fullName>
    </submittedName>
</protein>
<keyword evidence="2 5" id="KW-0472">Membrane</keyword>
<dbReference type="STRING" id="64791.A0A151WPS6"/>
<evidence type="ECO:0000256" key="5">
    <source>
        <dbReference type="SAM" id="Phobius"/>
    </source>
</evidence>
<evidence type="ECO:0000256" key="4">
    <source>
        <dbReference type="ARBA" id="ARBA00046271"/>
    </source>
</evidence>